<keyword evidence="5" id="KW-0547">Nucleotide-binding</keyword>
<feature type="domain" description="Signal transduction histidine kinase subgroup 3 dimerisation and phosphoacceptor" evidence="11">
    <location>
        <begin position="182"/>
        <end position="247"/>
    </location>
</feature>
<keyword evidence="13" id="KW-1185">Reference proteome</keyword>
<dbReference type="PANTHER" id="PTHR24421:SF10">
    <property type="entry name" value="NITRATE_NITRITE SENSOR PROTEIN NARQ"/>
    <property type="match status" value="1"/>
</dbReference>
<reference evidence="12 13" key="1">
    <citation type="submission" date="2022-05" db="EMBL/GenBank/DDBJ databases">
        <title>Streptomyces sp. nov. RY43-2 isolated from soil of a peat swamp forest.</title>
        <authorList>
            <person name="Kanchanasin P."/>
            <person name="Tanasupawat S."/>
            <person name="Phongsopitanun W."/>
        </authorList>
    </citation>
    <scope>NUCLEOTIDE SEQUENCE [LARGE SCALE GENOMIC DNA]</scope>
    <source>
        <strain evidence="12 13">RY43-2</strain>
    </source>
</reference>
<comment type="caution">
    <text evidence="12">The sequence shown here is derived from an EMBL/GenBank/DDBJ whole genome shotgun (WGS) entry which is preliminary data.</text>
</comment>
<gene>
    <name evidence="12" type="ORF">NGF19_27155</name>
</gene>
<dbReference type="PANTHER" id="PTHR24421">
    <property type="entry name" value="NITRATE/NITRITE SENSOR PROTEIN NARX-RELATED"/>
    <property type="match status" value="1"/>
</dbReference>
<dbReference type="Gene3D" id="3.30.565.10">
    <property type="entry name" value="Histidine kinase-like ATPase, C-terminal domain"/>
    <property type="match status" value="1"/>
</dbReference>
<evidence type="ECO:0000256" key="10">
    <source>
        <dbReference type="SAM" id="Phobius"/>
    </source>
</evidence>
<dbReference type="Pfam" id="PF07730">
    <property type="entry name" value="HisKA_3"/>
    <property type="match status" value="1"/>
</dbReference>
<dbReference type="InterPro" id="IPR050482">
    <property type="entry name" value="Sensor_HK_TwoCompSys"/>
</dbReference>
<dbReference type="RefSeq" id="WP_252428202.1">
    <property type="nucleotide sequence ID" value="NZ_JAMWMR010000035.1"/>
</dbReference>
<evidence type="ECO:0000256" key="7">
    <source>
        <dbReference type="ARBA" id="ARBA00022840"/>
    </source>
</evidence>
<feature type="transmembrane region" description="Helical" evidence="10">
    <location>
        <begin position="37"/>
        <end position="55"/>
    </location>
</feature>
<evidence type="ECO:0000256" key="3">
    <source>
        <dbReference type="ARBA" id="ARBA00022553"/>
    </source>
</evidence>
<comment type="catalytic activity">
    <reaction evidence="1">
        <text>ATP + protein L-histidine = ADP + protein N-phospho-L-histidine.</text>
        <dbReference type="EC" id="2.7.13.3"/>
    </reaction>
</comment>
<keyword evidence="7" id="KW-0067">ATP-binding</keyword>
<dbReference type="InterPro" id="IPR011712">
    <property type="entry name" value="Sig_transdc_His_kin_sub3_dim/P"/>
</dbReference>
<organism evidence="12 13">
    <name type="scientific">Streptomyces macrolidinus</name>
    <dbReference type="NCBI Taxonomy" id="2952607"/>
    <lineage>
        <taxon>Bacteria</taxon>
        <taxon>Bacillati</taxon>
        <taxon>Actinomycetota</taxon>
        <taxon>Actinomycetes</taxon>
        <taxon>Kitasatosporales</taxon>
        <taxon>Streptomycetaceae</taxon>
        <taxon>Streptomyces</taxon>
    </lineage>
</organism>
<evidence type="ECO:0000256" key="1">
    <source>
        <dbReference type="ARBA" id="ARBA00000085"/>
    </source>
</evidence>
<evidence type="ECO:0000256" key="6">
    <source>
        <dbReference type="ARBA" id="ARBA00022777"/>
    </source>
</evidence>
<feature type="transmembrane region" description="Helical" evidence="10">
    <location>
        <begin position="62"/>
        <end position="78"/>
    </location>
</feature>
<keyword evidence="8" id="KW-0902">Two-component regulatory system</keyword>
<evidence type="ECO:0000313" key="12">
    <source>
        <dbReference type="EMBL" id="MCN9244416.1"/>
    </source>
</evidence>
<dbReference type="Gene3D" id="1.20.5.1930">
    <property type="match status" value="1"/>
</dbReference>
<evidence type="ECO:0000256" key="8">
    <source>
        <dbReference type="ARBA" id="ARBA00023012"/>
    </source>
</evidence>
<dbReference type="InterPro" id="IPR036890">
    <property type="entry name" value="HATPase_C_sf"/>
</dbReference>
<proteinExistence type="predicted"/>
<feature type="transmembrane region" description="Helical" evidence="10">
    <location>
        <begin position="134"/>
        <end position="156"/>
    </location>
</feature>
<accession>A0ABT0ZLI5</accession>
<dbReference type="Proteomes" id="UP001523219">
    <property type="component" value="Unassembled WGS sequence"/>
</dbReference>
<keyword evidence="4" id="KW-0808">Transferase</keyword>
<protein>
    <recommendedName>
        <fullName evidence="2">histidine kinase</fullName>
        <ecNumber evidence="2">2.7.13.3</ecNumber>
    </recommendedName>
</protein>
<feature type="transmembrane region" description="Helical" evidence="10">
    <location>
        <begin position="107"/>
        <end position="128"/>
    </location>
</feature>
<keyword evidence="10" id="KW-0812">Transmembrane</keyword>
<feature type="region of interest" description="Disordered" evidence="9">
    <location>
        <begin position="328"/>
        <end position="355"/>
    </location>
</feature>
<sequence>MALGNLMRIACAPAALAVLLTATYTGGRAPGSPGGEPITLVVPAAVIAALPFVWVRARPRPVLAVLLAELAGSAVIGLRWEQVWPLLLTAGLVLMYVTAVRDRRDGFTAMVFTLLAEEASWLTGLVTSGGWGQLLVPGLAGLGVLLALSVLAAWLAGTSVRQQREYDESVRRHQAARAVTDERLRIARDLHDMVAHSIGVIAIQAGAGHRVIRVSPQQAEGALRAIEDTSRHTLRDLREMLGILRRADTGPQPDTGTGSGPQEVARTDAFAGLDDLDRLTATTRAAGVEVDVRRQGVPDRLPPTIDHAAFRIVQESVTNVVRTPTPATAAWRSSTARTRSTSRSPTTGAAAPRARARTVTASAACGNVWPCWTGGSVPDRGPRAGSG</sequence>
<evidence type="ECO:0000259" key="11">
    <source>
        <dbReference type="Pfam" id="PF07730"/>
    </source>
</evidence>
<keyword evidence="10" id="KW-1133">Transmembrane helix</keyword>
<evidence type="ECO:0000256" key="2">
    <source>
        <dbReference type="ARBA" id="ARBA00012438"/>
    </source>
</evidence>
<keyword evidence="10" id="KW-0472">Membrane</keyword>
<name>A0ABT0ZLI5_9ACTN</name>
<dbReference type="GO" id="GO:0016301">
    <property type="term" value="F:kinase activity"/>
    <property type="evidence" value="ECO:0007669"/>
    <property type="project" value="UniProtKB-KW"/>
</dbReference>
<keyword evidence="6 12" id="KW-0418">Kinase</keyword>
<evidence type="ECO:0000256" key="9">
    <source>
        <dbReference type="SAM" id="MobiDB-lite"/>
    </source>
</evidence>
<feature type="transmembrane region" description="Helical" evidence="10">
    <location>
        <begin position="84"/>
        <end position="100"/>
    </location>
</feature>
<dbReference type="EC" id="2.7.13.3" evidence="2"/>
<evidence type="ECO:0000256" key="4">
    <source>
        <dbReference type="ARBA" id="ARBA00022679"/>
    </source>
</evidence>
<keyword evidence="3" id="KW-0597">Phosphoprotein</keyword>
<dbReference type="EMBL" id="JAMWMR010000035">
    <property type="protein sequence ID" value="MCN9244416.1"/>
    <property type="molecule type" value="Genomic_DNA"/>
</dbReference>
<evidence type="ECO:0000256" key="5">
    <source>
        <dbReference type="ARBA" id="ARBA00022741"/>
    </source>
</evidence>
<evidence type="ECO:0000313" key="13">
    <source>
        <dbReference type="Proteomes" id="UP001523219"/>
    </source>
</evidence>